<dbReference type="AlphaFoldDB" id="A0A409WQ21"/>
<evidence type="ECO:0000313" key="2">
    <source>
        <dbReference type="EMBL" id="PPQ80580.1"/>
    </source>
</evidence>
<evidence type="ECO:0000256" key="1">
    <source>
        <dbReference type="SAM" id="MobiDB-lite"/>
    </source>
</evidence>
<dbReference type="Proteomes" id="UP000283269">
    <property type="component" value="Unassembled WGS sequence"/>
</dbReference>
<name>A0A409WQ21_PSICY</name>
<evidence type="ECO:0008006" key="4">
    <source>
        <dbReference type="Google" id="ProtNLM"/>
    </source>
</evidence>
<sequence length="506" mass="57563">MTRRKVSTRSTLVDDISTRPLIHEKLPPELMAVIFESYVSCFLANLLAKWSYEQTEKPKNNICLPLLLGAVCQTWRSIAWSSPQLWGFIVIKPRRLDDLLSVEVAEECLSRSGQLPLKIIIVFSNNPDNGQAAISNPKSVLGRLASVVNGHSHQWEYLHLICPPALFPLFSGGPQGAPIIDRLLLTTADYDFDFHGFDNPPFTMTGAESRPSFIHTTHFWFKSIKINWSNITKAIIVDKIRLDDLIELLRQAPQLVICIISGFGDLDPTDQFSLDNLPIVHHELQQLHFGGYYEGHDLEWFFDSLILPGLKTLRLYNMPYHSILANIEALVCRSSCRLRDLTLSVVRYTYEELIRLLQKNPFLNELELQSCVIDIRELLVLLEDTSFLQTSNRILEEAFLPELNSVMITKDDSIIWDDSLYALILDLIKTSPNEPDSQSGRRPLHQVDIKSPGSESSETPVCFNKDVVQSLFDLSTSRSFIIDLSQGGVDLLEHSAKHWGIWRPRE</sequence>
<accession>A0A409WQ21</accession>
<protein>
    <recommendedName>
        <fullName evidence="4">F-box domain-containing protein</fullName>
    </recommendedName>
</protein>
<feature type="region of interest" description="Disordered" evidence="1">
    <location>
        <begin position="433"/>
        <end position="459"/>
    </location>
</feature>
<proteinExistence type="predicted"/>
<gene>
    <name evidence="2" type="ORF">CVT25_001617</name>
</gene>
<evidence type="ECO:0000313" key="3">
    <source>
        <dbReference type="Proteomes" id="UP000283269"/>
    </source>
</evidence>
<dbReference type="OrthoDB" id="3217549at2759"/>
<dbReference type="InterPro" id="IPR032675">
    <property type="entry name" value="LRR_dom_sf"/>
</dbReference>
<dbReference type="InParanoid" id="A0A409WQ21"/>
<dbReference type="Gene3D" id="3.80.10.10">
    <property type="entry name" value="Ribonuclease Inhibitor"/>
    <property type="match status" value="1"/>
</dbReference>
<keyword evidence="3" id="KW-1185">Reference proteome</keyword>
<comment type="caution">
    <text evidence="2">The sequence shown here is derived from an EMBL/GenBank/DDBJ whole genome shotgun (WGS) entry which is preliminary data.</text>
</comment>
<dbReference type="SUPFAM" id="SSF52047">
    <property type="entry name" value="RNI-like"/>
    <property type="match status" value="1"/>
</dbReference>
<reference evidence="2 3" key="1">
    <citation type="journal article" date="2018" name="Evol. Lett.">
        <title>Horizontal gene cluster transfer increased hallucinogenic mushroom diversity.</title>
        <authorList>
            <person name="Reynolds H.T."/>
            <person name="Vijayakumar V."/>
            <person name="Gluck-Thaler E."/>
            <person name="Korotkin H.B."/>
            <person name="Matheny P.B."/>
            <person name="Slot J.C."/>
        </authorList>
    </citation>
    <scope>NUCLEOTIDE SEQUENCE [LARGE SCALE GENOMIC DNA]</scope>
    <source>
        <strain evidence="2 3">2631</strain>
    </source>
</reference>
<dbReference type="EMBL" id="NHYD01003321">
    <property type="protein sequence ID" value="PPQ80580.1"/>
    <property type="molecule type" value="Genomic_DNA"/>
</dbReference>
<organism evidence="2 3">
    <name type="scientific">Psilocybe cyanescens</name>
    <dbReference type="NCBI Taxonomy" id="93625"/>
    <lineage>
        <taxon>Eukaryota</taxon>
        <taxon>Fungi</taxon>
        <taxon>Dikarya</taxon>
        <taxon>Basidiomycota</taxon>
        <taxon>Agaricomycotina</taxon>
        <taxon>Agaricomycetes</taxon>
        <taxon>Agaricomycetidae</taxon>
        <taxon>Agaricales</taxon>
        <taxon>Agaricineae</taxon>
        <taxon>Strophariaceae</taxon>
        <taxon>Psilocybe</taxon>
    </lineage>
</organism>